<evidence type="ECO:0000313" key="3">
    <source>
        <dbReference type="Proteomes" id="UP001189429"/>
    </source>
</evidence>
<proteinExistence type="predicted"/>
<feature type="region of interest" description="Disordered" evidence="1">
    <location>
        <begin position="30"/>
        <end position="89"/>
    </location>
</feature>
<evidence type="ECO:0000256" key="1">
    <source>
        <dbReference type="SAM" id="MobiDB-lite"/>
    </source>
</evidence>
<protein>
    <submittedName>
        <fullName evidence="2">Uncharacterized protein</fullName>
    </submittedName>
</protein>
<dbReference type="EMBL" id="CAUYUJ010021937">
    <property type="protein sequence ID" value="CAK0907941.1"/>
    <property type="molecule type" value="Genomic_DNA"/>
</dbReference>
<organism evidence="2 3">
    <name type="scientific">Prorocentrum cordatum</name>
    <dbReference type="NCBI Taxonomy" id="2364126"/>
    <lineage>
        <taxon>Eukaryota</taxon>
        <taxon>Sar</taxon>
        <taxon>Alveolata</taxon>
        <taxon>Dinophyceae</taxon>
        <taxon>Prorocentrales</taxon>
        <taxon>Prorocentraceae</taxon>
        <taxon>Prorocentrum</taxon>
    </lineage>
</organism>
<feature type="region of interest" description="Disordered" evidence="1">
    <location>
        <begin position="135"/>
        <end position="174"/>
    </location>
</feature>
<reference evidence="2" key="1">
    <citation type="submission" date="2023-10" db="EMBL/GenBank/DDBJ databases">
        <authorList>
            <person name="Chen Y."/>
            <person name="Shah S."/>
            <person name="Dougan E. K."/>
            <person name="Thang M."/>
            <person name="Chan C."/>
        </authorList>
    </citation>
    <scope>NUCLEOTIDE SEQUENCE [LARGE SCALE GENOMIC DNA]</scope>
</reference>
<gene>
    <name evidence="2" type="ORF">PCOR1329_LOCUS82777</name>
</gene>
<name>A0ABN9Y9X9_9DINO</name>
<keyword evidence="3" id="KW-1185">Reference proteome</keyword>
<dbReference type="Proteomes" id="UP001189429">
    <property type="component" value="Unassembled WGS sequence"/>
</dbReference>
<evidence type="ECO:0000313" key="2">
    <source>
        <dbReference type="EMBL" id="CAK0907941.1"/>
    </source>
</evidence>
<accession>A0ABN9Y9X9</accession>
<feature type="region of interest" description="Disordered" evidence="1">
    <location>
        <begin position="222"/>
        <end position="245"/>
    </location>
</feature>
<comment type="caution">
    <text evidence="2">The sequence shown here is derived from an EMBL/GenBank/DDBJ whole genome shotgun (WGS) entry which is preliminary data.</text>
</comment>
<sequence>MDREFSAAVPGHLRVVTLRVVERACPVRRGASEHAPQACRPGGRATRRRSEVLRPGPGPRRRGGTGLRPRAGGRPWLSTSAGGRPGCHCRRRSPSARGALCVPAGRSPASRFRRSSARAKWVRTRLGRPKFLPVGRAAGRAGRPTECGRGVGRGSLRAGPGRRRRRREARAPTRARSYSRFAVLVPSPPPPRPPFLPLGGRRTSAKLLALRGARSAELGALGVRPRGGSRLPARGPRPQAEEESGGCQLKSLGDARVAGLEVGTNTNIGGVPPLGKNVPISVMVATFWLPRWPKYYHNHRDLGSSSPCGGNPSVLVLVLISRPPVGGAACALPCPTRSVWALVGGHCWFGPFWRGGSAGAGVQD</sequence>